<name>A0A6J5TC28_9CAUD</name>
<evidence type="ECO:0000313" key="1">
    <source>
        <dbReference type="EMBL" id="CAB4241914.1"/>
    </source>
</evidence>
<sequence>MTTLYVITAPGKEQLANITKEDTKIVDVNVNVVVVNTSNDPWEQLKSISQIEFAAGDIFCLAGLCPRRTTFDISALAAERKENYMPGVGVDHRGIPIESGKMQHRLPIENNNYTVWPYLGVVGDPETARISFQVTELLSVEAFWPEYVPEVVDITHLLAAVSGTGTWYTPDWFKVVDMSVRDLELAPVMYSSHKWHDWIAFYPANGNFKLENHSQLLPVWLDESEKPLEYWKHG</sequence>
<organism evidence="1">
    <name type="scientific">uncultured Caudovirales phage</name>
    <dbReference type="NCBI Taxonomy" id="2100421"/>
    <lineage>
        <taxon>Viruses</taxon>
        <taxon>Duplodnaviria</taxon>
        <taxon>Heunggongvirae</taxon>
        <taxon>Uroviricota</taxon>
        <taxon>Caudoviricetes</taxon>
        <taxon>Peduoviridae</taxon>
        <taxon>Maltschvirus</taxon>
        <taxon>Maltschvirus maltsch</taxon>
    </lineage>
</organism>
<gene>
    <name evidence="1" type="ORF">UFOVP71_452</name>
</gene>
<accession>A0A6J5TC28</accession>
<protein>
    <submittedName>
        <fullName evidence="1">Uncharacterized protein</fullName>
    </submittedName>
</protein>
<reference evidence="1" key="1">
    <citation type="submission" date="2020-05" db="EMBL/GenBank/DDBJ databases">
        <authorList>
            <person name="Chiriac C."/>
            <person name="Salcher M."/>
            <person name="Ghai R."/>
            <person name="Kavagutti S V."/>
        </authorList>
    </citation>
    <scope>NUCLEOTIDE SEQUENCE</scope>
</reference>
<proteinExistence type="predicted"/>
<dbReference type="EMBL" id="LR797824">
    <property type="protein sequence ID" value="CAB4241914.1"/>
    <property type="molecule type" value="Genomic_DNA"/>
</dbReference>